<dbReference type="RefSeq" id="XP_032835774.1">
    <property type="nucleotide sequence ID" value="XM_032979883.1"/>
</dbReference>
<dbReference type="InterPro" id="IPR053099">
    <property type="entry name" value="WAS/WASL-interacting_domain"/>
</dbReference>
<evidence type="ECO:0000256" key="1">
    <source>
        <dbReference type="SAM" id="MobiDB-lite"/>
    </source>
</evidence>
<protein>
    <submittedName>
        <fullName evidence="3 4">Uncharacterized protein LOC116957627</fullName>
    </submittedName>
</protein>
<feature type="region of interest" description="Disordered" evidence="1">
    <location>
        <begin position="491"/>
        <end position="525"/>
    </location>
</feature>
<feature type="region of interest" description="Disordered" evidence="1">
    <location>
        <begin position="558"/>
        <end position="603"/>
    </location>
</feature>
<dbReference type="RefSeq" id="XP_032835773.1">
    <property type="nucleotide sequence ID" value="XM_032979882.1"/>
</dbReference>
<dbReference type="GO" id="GO:0005884">
    <property type="term" value="C:actin filament"/>
    <property type="evidence" value="ECO:0007669"/>
    <property type="project" value="TreeGrafter"/>
</dbReference>
<feature type="compositionally biased region" description="Basic and acidic residues" evidence="1">
    <location>
        <begin position="567"/>
        <end position="583"/>
    </location>
</feature>
<dbReference type="KEGG" id="pmrn:116957627"/>
<dbReference type="AlphaFoldDB" id="A0AAJ7UJA9"/>
<feature type="compositionally biased region" description="Low complexity" evidence="1">
    <location>
        <begin position="1"/>
        <end position="20"/>
    </location>
</feature>
<evidence type="ECO:0000313" key="3">
    <source>
        <dbReference type="RefSeq" id="XP_032835773.1"/>
    </source>
</evidence>
<gene>
    <name evidence="3 4" type="primary">LOC116957627</name>
</gene>
<dbReference type="Proteomes" id="UP001318040">
    <property type="component" value="Chromosome 79"/>
</dbReference>
<feature type="region of interest" description="Disordered" evidence="1">
    <location>
        <begin position="1"/>
        <end position="23"/>
    </location>
</feature>
<dbReference type="PANTHER" id="PTHR48226">
    <property type="entry name" value="OS06G0326200 PROTEIN"/>
    <property type="match status" value="1"/>
</dbReference>
<evidence type="ECO:0000313" key="2">
    <source>
        <dbReference type="Proteomes" id="UP001318040"/>
    </source>
</evidence>
<organism evidence="2 3">
    <name type="scientific">Petromyzon marinus</name>
    <name type="common">Sea lamprey</name>
    <dbReference type="NCBI Taxonomy" id="7757"/>
    <lineage>
        <taxon>Eukaryota</taxon>
        <taxon>Metazoa</taxon>
        <taxon>Chordata</taxon>
        <taxon>Craniata</taxon>
        <taxon>Vertebrata</taxon>
        <taxon>Cyclostomata</taxon>
        <taxon>Hyperoartia</taxon>
        <taxon>Petromyzontiformes</taxon>
        <taxon>Petromyzontidae</taxon>
        <taxon>Petromyzon</taxon>
    </lineage>
</organism>
<dbReference type="GO" id="GO:0030048">
    <property type="term" value="P:actin filament-based movement"/>
    <property type="evidence" value="ECO:0007669"/>
    <property type="project" value="TreeGrafter"/>
</dbReference>
<keyword evidence="2" id="KW-1185">Reference proteome</keyword>
<accession>A0AAJ7UJA9</accession>
<name>A0AAJ7UJA9_PETMA</name>
<proteinExistence type="predicted"/>
<dbReference type="PANTHER" id="PTHR48226:SF1">
    <property type="entry name" value="WAS_WASL-INTERACTING PROTEIN FAMILY MEMBER 1"/>
    <property type="match status" value="1"/>
</dbReference>
<evidence type="ECO:0000313" key="4">
    <source>
        <dbReference type="RefSeq" id="XP_032835774.1"/>
    </source>
</evidence>
<feature type="region of interest" description="Disordered" evidence="1">
    <location>
        <begin position="78"/>
        <end position="122"/>
    </location>
</feature>
<feature type="compositionally biased region" description="Gly residues" evidence="1">
    <location>
        <begin position="92"/>
        <end position="102"/>
    </location>
</feature>
<sequence length="632" mass="66086">MSNAGSSAAAAVAAAGQPPAKKTRFTGAHRYRTKFNADWTSRYPFISAVRGEPCLYHCGVCAKVLSCAHQGETDVRRHVGSDSHAKMVSSRGGHGGGGGSGRGLPETTFATPVSSDLKEEPQEEEMLSYCEEEEVPLPLEATSDGSGFPAWLETQGVSAEVARALDSELGIRDYGLLRACVDDGSVRAELLAAARHRLPFGFYAALRRAVKALRQPDDEDGAGGGAGGGGVEGGAEGGGAGLAGGGGAGGDAAGATLLGGLVEALLALFGGLSRELLLSAERLGALYGHRCAPDGGAVSPGGGCDVEWHTEHEEVGEAPTQEISEADPRWETMAVKMEASGDLHPWMLSTPASTQWLPLKREEKPRDVAEDFRAEEGGLPCDGEGADGRELRSLRVDVVVHAEGDNLLGDREDLQLGDGRDLQVGDGRDLQAYGRDLQAAGLSARPGAVTAATRRYAAVAATAPGVEAKVELQDPSGDGTAIAAFPCPACGQRPAPAGDPPRPRFDSRSHAPIRRRPADATRRHRRRCARCGVAAAAVGGSAGERHCLLCGGVSVPGLGQRQQRGHGAGERPHPPEPRRHRNDDNDDDAGDAGGAEERACRCDRSPRRCERTFALPGLLRRQQEHTHCGDLS</sequence>
<reference evidence="3 4" key="1">
    <citation type="submission" date="2025-04" db="UniProtKB">
        <authorList>
            <consortium name="RefSeq"/>
        </authorList>
    </citation>
    <scope>IDENTIFICATION</scope>
    <source>
        <tissue evidence="3 4">Sperm</tissue>
    </source>
</reference>